<feature type="compositionally biased region" description="Polar residues" evidence="3">
    <location>
        <begin position="50"/>
        <end position="62"/>
    </location>
</feature>
<dbReference type="GO" id="GO:0000981">
    <property type="term" value="F:DNA-binding transcription factor activity, RNA polymerase II-specific"/>
    <property type="evidence" value="ECO:0007669"/>
    <property type="project" value="InterPro"/>
</dbReference>
<dbReference type="VEuPathDB" id="FungiDB:CCM_01466"/>
<feature type="region of interest" description="Disordered" evidence="3">
    <location>
        <begin position="670"/>
        <end position="743"/>
    </location>
</feature>
<dbReference type="VEuPathDB" id="FungiDB:A9K55_004869"/>
<dbReference type="GO" id="GO:0006351">
    <property type="term" value="P:DNA-templated transcription"/>
    <property type="evidence" value="ECO:0007669"/>
    <property type="project" value="InterPro"/>
</dbReference>
<keyword evidence="1" id="KW-0479">Metal-binding</keyword>
<dbReference type="InterPro" id="IPR001138">
    <property type="entry name" value="Zn2Cys6_DnaBD"/>
</dbReference>
<dbReference type="SMART" id="SM00906">
    <property type="entry name" value="Fungal_trans"/>
    <property type="match status" value="1"/>
</dbReference>
<dbReference type="Pfam" id="PF04082">
    <property type="entry name" value="Fungal_trans"/>
    <property type="match status" value="1"/>
</dbReference>
<dbReference type="InterPro" id="IPR036864">
    <property type="entry name" value="Zn2-C6_fun-type_DNA-bd_sf"/>
</dbReference>
<dbReference type="PANTHER" id="PTHR38791">
    <property type="entry name" value="ZN(II)2CYS6 TRANSCRIPTION FACTOR (EUROFUNG)-RELATED-RELATED"/>
    <property type="match status" value="1"/>
</dbReference>
<dbReference type="PROSITE" id="PS50048">
    <property type="entry name" value="ZN2_CY6_FUNGAL_2"/>
    <property type="match status" value="1"/>
</dbReference>
<feature type="domain" description="Zn(2)-C6 fungal-type" evidence="4">
    <location>
        <begin position="8"/>
        <end position="40"/>
    </location>
</feature>
<accession>A0A2H4SM49</accession>
<dbReference type="Gene3D" id="4.10.240.10">
    <property type="entry name" value="Zn(2)-C6 fungal-type DNA-binding domain"/>
    <property type="match status" value="1"/>
</dbReference>
<dbReference type="Proteomes" id="UP000323067">
    <property type="component" value="Chromosome v"/>
</dbReference>
<dbReference type="EMBL" id="CP023325">
    <property type="protein sequence ID" value="ATY64184.1"/>
    <property type="molecule type" value="Genomic_DNA"/>
</dbReference>
<dbReference type="SUPFAM" id="SSF57701">
    <property type="entry name" value="Zn2/Cys6 DNA-binding domain"/>
    <property type="match status" value="1"/>
</dbReference>
<feature type="region of interest" description="Disordered" evidence="3">
    <location>
        <begin position="106"/>
        <end position="125"/>
    </location>
</feature>
<feature type="region of interest" description="Disordered" evidence="3">
    <location>
        <begin position="644"/>
        <end position="663"/>
    </location>
</feature>
<protein>
    <submittedName>
        <fullName evidence="5">C6 transcription</fullName>
    </submittedName>
</protein>
<evidence type="ECO:0000256" key="2">
    <source>
        <dbReference type="ARBA" id="ARBA00023242"/>
    </source>
</evidence>
<dbReference type="OrthoDB" id="4116913at2759"/>
<gene>
    <name evidence="5" type="ORF">A9K55_004869</name>
</gene>
<dbReference type="AlphaFoldDB" id="A0A2H4SM49"/>
<evidence type="ECO:0000256" key="3">
    <source>
        <dbReference type="SAM" id="MobiDB-lite"/>
    </source>
</evidence>
<feature type="compositionally biased region" description="Low complexity" evidence="3">
    <location>
        <begin position="692"/>
        <end position="736"/>
    </location>
</feature>
<evidence type="ECO:0000313" key="6">
    <source>
        <dbReference type="Proteomes" id="UP000323067"/>
    </source>
</evidence>
<feature type="compositionally biased region" description="Low complexity" evidence="3">
    <location>
        <begin position="70"/>
        <end position="88"/>
    </location>
</feature>
<keyword evidence="2" id="KW-0539">Nucleus</keyword>
<sequence>MANNKRRSCDVCYTRKIRCDAAKTGTTCDWCAHHNLKCTFTPRKPRVRTSKPSTAGANSSGSHPELVLQSPPASTSRASTPYSSTSSSFVDNGPRSMRSYKCSVCQARPSPRQSRGFGQSNSRPNDIYPNQDFGFVCLLTGIPHFSDGCEEWVQMRSGLRPQFDFPSFQHCSLDDLSPLAASMTKLPPRWAFDAMLDAFTKSDLSLIFPLVDEVLVEETANLVYATEGTPSLQHISAKACVMSLLIVVGLHFPEVKATKYVDIEAFSKASKLLIAECLEDTSLTTLQTYLLLSMHDMTAGRMQAAAMYNALACRAVFALRGHQRLFPCPKNQVLSIEEREDRHIRLLFWMCYYFDKDISLRTGHPPSIDDEFCDLTLPEGYNQARWCSRSRDPSNNTQAPFFPGDMALTMVKSKVARSLYGNNAWEKSEAQLIRTIRELDADLESWRSSIPREFAPQLSVRKDISIASDLSRCMTMLHLELHLEYHHVLMVIHGASGLSAAAHAPTGTILPGVQSSLELSVEASRSTLVYLMASANRVASEAFWAFIFYPMSALMTVFFSILRRPRGDHTLQDLELIGMTSSIVRVMPIHITVPFAKEYLRRVDVFVKELHRLAKGAHLTGRAKLNGCIGNVMCDRAPEGCSQCRRKGNECPGYPDPKALRMRNETTRVTLKQASRAQGHAARHQPPSLQESASLSSSSPSSSTSTSTSSSSSSSSPSSFAPQVSGSPSSQQPRSSLGAPSSAMALGTEQQAVSFLFQTFITATPFDDYLSSFYAPDSPRDDACAYAIEATALAAYARHARQPAYALDTARRKYAGALIRVNAALADPCTAVRDRTLVAVLVLALFEATIFETGGGSSAPTSWVAHTWGAMQLLLLRGATRFASPTSRQLFAHASSNIKAGFIQRSTRIPPRFLALDEQFRGPLDGHEPAVRLTALMHVVSAIRAQACEEPRDHQALLVRALELDQEIFAFCEAPPTALDFARETHCWGPAWTYRGIVHTYPSLRLCKYWNAVRLLRVFLLGLISDEAKHFCADGEGLAGAQTRASLEAYAQRHLADVAADVLATVPSFVYMENGVRTFISPGRCLGLPLGVIEMTTHFPPDVRLYARKTLEWLAGDLNFPQAIDPERRPGRTEDR</sequence>
<dbReference type="SMART" id="SM00066">
    <property type="entry name" value="GAL4"/>
    <property type="match status" value="1"/>
</dbReference>
<feature type="region of interest" description="Disordered" evidence="3">
    <location>
        <begin position="43"/>
        <end position="94"/>
    </location>
</feature>
<evidence type="ECO:0000259" key="4">
    <source>
        <dbReference type="PROSITE" id="PS50048"/>
    </source>
</evidence>
<dbReference type="Pfam" id="PF00172">
    <property type="entry name" value="Zn_clus"/>
    <property type="match status" value="1"/>
</dbReference>
<dbReference type="InterPro" id="IPR007219">
    <property type="entry name" value="XnlR_reg_dom"/>
</dbReference>
<dbReference type="CDD" id="cd00067">
    <property type="entry name" value="GAL4"/>
    <property type="match status" value="1"/>
</dbReference>
<dbReference type="GO" id="GO:0008270">
    <property type="term" value="F:zinc ion binding"/>
    <property type="evidence" value="ECO:0007669"/>
    <property type="project" value="InterPro"/>
</dbReference>
<evidence type="ECO:0000313" key="5">
    <source>
        <dbReference type="EMBL" id="ATY64184.1"/>
    </source>
</evidence>
<reference evidence="5 6" key="1">
    <citation type="journal article" date="2017" name="BMC Genomics">
        <title>Chromosome level assembly and secondary metabolite potential of the parasitic fungus Cordyceps militaris.</title>
        <authorList>
            <person name="Kramer G.J."/>
            <person name="Nodwell J.R."/>
        </authorList>
    </citation>
    <scope>NUCLEOTIDE SEQUENCE [LARGE SCALE GENOMIC DNA]</scope>
    <source>
        <strain evidence="5 6">ATCC 34164</strain>
    </source>
</reference>
<name>A0A2H4SM49_CORMI</name>
<dbReference type="CDD" id="cd12148">
    <property type="entry name" value="fungal_TF_MHR"/>
    <property type="match status" value="1"/>
</dbReference>
<feature type="compositionally biased region" description="Polar residues" evidence="3">
    <location>
        <begin position="111"/>
        <end position="124"/>
    </location>
</feature>
<evidence type="ECO:0000256" key="1">
    <source>
        <dbReference type="ARBA" id="ARBA00022723"/>
    </source>
</evidence>
<dbReference type="GO" id="GO:0003677">
    <property type="term" value="F:DNA binding"/>
    <property type="evidence" value="ECO:0007669"/>
    <property type="project" value="InterPro"/>
</dbReference>
<organism evidence="5 6">
    <name type="scientific">Cordyceps militaris</name>
    <name type="common">Caterpillar fungus</name>
    <name type="synonym">Clavaria militaris</name>
    <dbReference type="NCBI Taxonomy" id="73501"/>
    <lineage>
        <taxon>Eukaryota</taxon>
        <taxon>Fungi</taxon>
        <taxon>Dikarya</taxon>
        <taxon>Ascomycota</taxon>
        <taxon>Pezizomycotina</taxon>
        <taxon>Sordariomycetes</taxon>
        <taxon>Hypocreomycetidae</taxon>
        <taxon>Hypocreales</taxon>
        <taxon>Cordycipitaceae</taxon>
        <taxon>Cordyceps</taxon>
    </lineage>
</organism>
<dbReference type="InterPro" id="IPR053175">
    <property type="entry name" value="DHMBA_Reg_Transcription_Factor"/>
</dbReference>
<proteinExistence type="predicted"/>